<gene>
    <name evidence="1" type="ORF">UY72_C0080G0009</name>
</gene>
<sequence length="147" mass="16560">MSSFVNTQNTRPNGYDAVIADIAKQNVCPFCPEHLAEFHKRPLERRSFWTVTDNMYPYQPTRHHKLVIHTKHIEHISEITPEAWKELGEIMQGLALGNGVVGGTMLLRFGDTQFTGGTVSHLHANLVQSNPDDPSYDPKIGLVRRIG</sequence>
<dbReference type="Gene3D" id="3.30.428.10">
    <property type="entry name" value="HIT-like"/>
    <property type="match status" value="1"/>
</dbReference>
<comment type="caution">
    <text evidence="1">The sequence shown here is derived from an EMBL/GenBank/DDBJ whole genome shotgun (WGS) entry which is preliminary data.</text>
</comment>
<evidence type="ECO:0000313" key="2">
    <source>
        <dbReference type="Proteomes" id="UP000034846"/>
    </source>
</evidence>
<dbReference type="AlphaFoldDB" id="A0A0G1XB94"/>
<evidence type="ECO:0000313" key="1">
    <source>
        <dbReference type="EMBL" id="KKW28221.1"/>
    </source>
</evidence>
<dbReference type="EMBL" id="LCRD01000080">
    <property type="protein sequence ID" value="KKW28221.1"/>
    <property type="molecule type" value="Genomic_DNA"/>
</dbReference>
<dbReference type="Proteomes" id="UP000034846">
    <property type="component" value="Unassembled WGS sequence"/>
</dbReference>
<accession>A0A0G1XB94</accession>
<name>A0A0G1XB94_9BACT</name>
<dbReference type="SUPFAM" id="SSF54197">
    <property type="entry name" value="HIT-like"/>
    <property type="match status" value="1"/>
</dbReference>
<organism evidence="1 2">
    <name type="scientific">Candidatus Uhrbacteria bacterium GW2011_GWD2_52_7</name>
    <dbReference type="NCBI Taxonomy" id="1618989"/>
    <lineage>
        <taxon>Bacteria</taxon>
        <taxon>Candidatus Uhriibacteriota</taxon>
    </lineage>
</organism>
<proteinExistence type="predicted"/>
<protein>
    <recommendedName>
        <fullName evidence="3">HIT domain-containing protein</fullName>
    </recommendedName>
</protein>
<dbReference type="InterPro" id="IPR036265">
    <property type="entry name" value="HIT-like_sf"/>
</dbReference>
<reference evidence="1 2" key="1">
    <citation type="journal article" date="2015" name="Nature">
        <title>rRNA introns, odd ribosomes, and small enigmatic genomes across a large radiation of phyla.</title>
        <authorList>
            <person name="Brown C.T."/>
            <person name="Hug L.A."/>
            <person name="Thomas B.C."/>
            <person name="Sharon I."/>
            <person name="Castelle C.J."/>
            <person name="Singh A."/>
            <person name="Wilkins M.J."/>
            <person name="Williams K.H."/>
            <person name="Banfield J.F."/>
        </authorList>
    </citation>
    <scope>NUCLEOTIDE SEQUENCE [LARGE SCALE GENOMIC DNA]</scope>
</reference>
<evidence type="ECO:0008006" key="3">
    <source>
        <dbReference type="Google" id="ProtNLM"/>
    </source>
</evidence>